<feature type="domain" description="HTH lacI-type" evidence="4">
    <location>
        <begin position="3"/>
        <end position="57"/>
    </location>
</feature>
<comment type="caution">
    <text evidence="5">The sequence shown here is derived from an EMBL/GenBank/DDBJ whole genome shotgun (WGS) entry which is preliminary data.</text>
</comment>
<sequence length="337" mass="36601">MAATIKDVAKLAGVAISTVSYALNGSPKISDETKRRVARAAEELNYRPSGAARNLKKRKSETIGLFLNALGGPFYSQLIEGIQEVVASYDYKLIVSSTYGGENSSAHRVLREKFVDGAIIMGFDIRDSLILTIAGKSLPIVVLDRELNADYVHSVRIDDEQGAYEAVSHLIKLGRRKIDFLSGPVVAYDNAKRFAGYRRAMDEHGLPYARTIKAQGRYTETTGYQSMKLMLAANRLPDAVFAANDEMAIGAVRALQEANLSIPDDVAVVGFDNIHQASYVRPALTSVGHSRYELGAIATQCLFHSPREGQSIVLPTELAIRQSCGFGRTDGSPSANA</sequence>
<evidence type="ECO:0000256" key="2">
    <source>
        <dbReference type="ARBA" id="ARBA00023125"/>
    </source>
</evidence>
<dbReference type="RefSeq" id="WP_208847651.1">
    <property type="nucleotide sequence ID" value="NZ_JAGGDJ010000005.1"/>
</dbReference>
<dbReference type="PANTHER" id="PTHR30146:SF109">
    <property type="entry name" value="HTH-TYPE TRANSCRIPTIONAL REGULATOR GALS"/>
    <property type="match status" value="1"/>
</dbReference>
<keyword evidence="2 5" id="KW-0238">DNA-binding</keyword>
<dbReference type="Proteomes" id="UP000670947">
    <property type="component" value="Unassembled WGS sequence"/>
</dbReference>
<accession>A0ABS3W8S3</accession>
<evidence type="ECO:0000313" key="5">
    <source>
        <dbReference type="EMBL" id="MBO7744720.1"/>
    </source>
</evidence>
<reference evidence="5 6" key="1">
    <citation type="submission" date="2021-03" db="EMBL/GenBank/DDBJ databases">
        <title>Paenibacillus artemisicola MWE-103 whole genome sequence.</title>
        <authorList>
            <person name="Ham Y.J."/>
        </authorList>
    </citation>
    <scope>NUCLEOTIDE SEQUENCE [LARGE SCALE GENOMIC DNA]</scope>
    <source>
        <strain evidence="5 6">MWE-103</strain>
    </source>
</reference>
<dbReference type="EMBL" id="JAGGDJ010000005">
    <property type="protein sequence ID" value="MBO7744720.1"/>
    <property type="molecule type" value="Genomic_DNA"/>
</dbReference>
<protein>
    <submittedName>
        <fullName evidence="5">LacI family DNA-binding transcriptional regulator</fullName>
    </submittedName>
</protein>
<dbReference type="Gene3D" id="3.40.50.2300">
    <property type="match status" value="2"/>
</dbReference>
<evidence type="ECO:0000256" key="3">
    <source>
        <dbReference type="ARBA" id="ARBA00023163"/>
    </source>
</evidence>
<proteinExistence type="predicted"/>
<dbReference type="Pfam" id="PF00356">
    <property type="entry name" value="LacI"/>
    <property type="match status" value="1"/>
</dbReference>
<dbReference type="Gene3D" id="1.10.260.40">
    <property type="entry name" value="lambda repressor-like DNA-binding domains"/>
    <property type="match status" value="1"/>
</dbReference>
<dbReference type="GO" id="GO:0003677">
    <property type="term" value="F:DNA binding"/>
    <property type="evidence" value="ECO:0007669"/>
    <property type="project" value="UniProtKB-KW"/>
</dbReference>
<dbReference type="SMART" id="SM00354">
    <property type="entry name" value="HTH_LACI"/>
    <property type="match status" value="1"/>
</dbReference>
<dbReference type="CDD" id="cd01392">
    <property type="entry name" value="HTH_LacI"/>
    <property type="match status" value="1"/>
</dbReference>
<dbReference type="SUPFAM" id="SSF53822">
    <property type="entry name" value="Periplasmic binding protein-like I"/>
    <property type="match status" value="1"/>
</dbReference>
<dbReference type="Pfam" id="PF13377">
    <property type="entry name" value="Peripla_BP_3"/>
    <property type="match status" value="1"/>
</dbReference>
<keyword evidence="6" id="KW-1185">Reference proteome</keyword>
<dbReference type="PANTHER" id="PTHR30146">
    <property type="entry name" value="LACI-RELATED TRANSCRIPTIONAL REPRESSOR"/>
    <property type="match status" value="1"/>
</dbReference>
<dbReference type="CDD" id="cd06267">
    <property type="entry name" value="PBP1_LacI_sugar_binding-like"/>
    <property type="match status" value="1"/>
</dbReference>
<gene>
    <name evidence="5" type="ORF">I8J29_10965</name>
</gene>
<organism evidence="5 6">
    <name type="scientific">Paenibacillus artemisiicola</name>
    <dbReference type="NCBI Taxonomy" id="1172618"/>
    <lineage>
        <taxon>Bacteria</taxon>
        <taxon>Bacillati</taxon>
        <taxon>Bacillota</taxon>
        <taxon>Bacilli</taxon>
        <taxon>Bacillales</taxon>
        <taxon>Paenibacillaceae</taxon>
        <taxon>Paenibacillus</taxon>
    </lineage>
</organism>
<evidence type="ECO:0000259" key="4">
    <source>
        <dbReference type="PROSITE" id="PS50932"/>
    </source>
</evidence>
<name>A0ABS3W8S3_9BACL</name>
<dbReference type="SUPFAM" id="SSF47413">
    <property type="entry name" value="lambda repressor-like DNA-binding domains"/>
    <property type="match status" value="1"/>
</dbReference>
<keyword evidence="3" id="KW-0804">Transcription</keyword>
<keyword evidence="1" id="KW-0805">Transcription regulation</keyword>
<dbReference type="InterPro" id="IPR000843">
    <property type="entry name" value="HTH_LacI"/>
</dbReference>
<evidence type="ECO:0000313" key="6">
    <source>
        <dbReference type="Proteomes" id="UP000670947"/>
    </source>
</evidence>
<dbReference type="InterPro" id="IPR028082">
    <property type="entry name" value="Peripla_BP_I"/>
</dbReference>
<dbReference type="InterPro" id="IPR046335">
    <property type="entry name" value="LacI/GalR-like_sensor"/>
</dbReference>
<dbReference type="PROSITE" id="PS50932">
    <property type="entry name" value="HTH_LACI_2"/>
    <property type="match status" value="1"/>
</dbReference>
<evidence type="ECO:0000256" key="1">
    <source>
        <dbReference type="ARBA" id="ARBA00023015"/>
    </source>
</evidence>
<dbReference type="InterPro" id="IPR010982">
    <property type="entry name" value="Lambda_DNA-bd_dom_sf"/>
</dbReference>